<proteinExistence type="predicted"/>
<evidence type="ECO:0000259" key="4">
    <source>
        <dbReference type="Pfam" id="PF23276"/>
    </source>
</evidence>
<evidence type="ECO:0000313" key="5">
    <source>
        <dbReference type="EMBL" id="CAE8604299.1"/>
    </source>
</evidence>
<evidence type="ECO:0000256" key="2">
    <source>
        <dbReference type="PROSITE-ProRule" id="PRU00708"/>
    </source>
</evidence>
<dbReference type="OrthoDB" id="185373at2759"/>
<name>A0A813F1J4_POLGL</name>
<dbReference type="PANTHER" id="PTHR47447:SF17">
    <property type="entry name" value="OS12G0638900 PROTEIN"/>
    <property type="match status" value="1"/>
</dbReference>
<dbReference type="EMBL" id="CAJNNV010016264">
    <property type="protein sequence ID" value="CAE8604299.1"/>
    <property type="molecule type" value="Genomic_DNA"/>
</dbReference>
<keyword evidence="3" id="KW-0175">Coiled coil</keyword>
<dbReference type="InterPro" id="IPR057027">
    <property type="entry name" value="TPR_mt"/>
</dbReference>
<feature type="non-terminal residue" evidence="5">
    <location>
        <position position="596"/>
    </location>
</feature>
<evidence type="ECO:0000256" key="3">
    <source>
        <dbReference type="SAM" id="Coils"/>
    </source>
</evidence>
<organism evidence="5 6">
    <name type="scientific">Polarella glacialis</name>
    <name type="common">Dinoflagellate</name>
    <dbReference type="NCBI Taxonomy" id="89957"/>
    <lineage>
        <taxon>Eukaryota</taxon>
        <taxon>Sar</taxon>
        <taxon>Alveolata</taxon>
        <taxon>Dinophyceae</taxon>
        <taxon>Suessiales</taxon>
        <taxon>Suessiaceae</taxon>
        <taxon>Polarella</taxon>
    </lineage>
</organism>
<dbReference type="Proteomes" id="UP000654075">
    <property type="component" value="Unassembled WGS sequence"/>
</dbReference>
<dbReference type="Gene3D" id="3.40.50.10140">
    <property type="entry name" value="Toll/interleukin-1 receptor homology (TIR) domain"/>
    <property type="match status" value="1"/>
</dbReference>
<dbReference type="Pfam" id="PF01535">
    <property type="entry name" value="PPR"/>
    <property type="match status" value="1"/>
</dbReference>
<dbReference type="PANTHER" id="PTHR47447">
    <property type="entry name" value="OS03G0856100 PROTEIN"/>
    <property type="match status" value="1"/>
</dbReference>
<gene>
    <name evidence="5" type="ORF">PGLA1383_LOCUS22467</name>
</gene>
<evidence type="ECO:0000256" key="1">
    <source>
        <dbReference type="ARBA" id="ARBA00022737"/>
    </source>
</evidence>
<dbReference type="Gene3D" id="1.25.40.10">
    <property type="entry name" value="Tetratricopeptide repeat domain"/>
    <property type="match status" value="2"/>
</dbReference>
<feature type="repeat" description="PPR" evidence="2">
    <location>
        <begin position="12"/>
        <end position="46"/>
    </location>
</feature>
<dbReference type="PROSITE" id="PS51375">
    <property type="entry name" value="PPR"/>
    <property type="match status" value="3"/>
</dbReference>
<dbReference type="InterPro" id="IPR011990">
    <property type="entry name" value="TPR-like_helical_dom_sf"/>
</dbReference>
<feature type="repeat" description="PPR" evidence="2">
    <location>
        <begin position="150"/>
        <end position="184"/>
    </location>
</feature>
<feature type="domain" description="Pentatricopeptide repeat-containing protein-mitochondrial" evidence="4">
    <location>
        <begin position="32"/>
        <end position="140"/>
    </location>
</feature>
<evidence type="ECO:0000313" key="6">
    <source>
        <dbReference type="Proteomes" id="UP000654075"/>
    </source>
</evidence>
<reference evidence="5" key="1">
    <citation type="submission" date="2021-02" db="EMBL/GenBank/DDBJ databases">
        <authorList>
            <person name="Dougan E. K."/>
            <person name="Rhodes N."/>
            <person name="Thang M."/>
            <person name="Chan C."/>
        </authorList>
    </citation>
    <scope>NUCLEOTIDE SEQUENCE</scope>
</reference>
<dbReference type="InterPro" id="IPR002885">
    <property type="entry name" value="PPR_rpt"/>
</dbReference>
<protein>
    <recommendedName>
        <fullName evidence="4">Pentatricopeptide repeat-containing protein-mitochondrial domain-containing protein</fullName>
    </recommendedName>
</protein>
<keyword evidence="1" id="KW-0677">Repeat</keyword>
<accession>A0A813F1J4</accession>
<dbReference type="Pfam" id="PF23276">
    <property type="entry name" value="TPR_24"/>
    <property type="match status" value="1"/>
</dbReference>
<dbReference type="AlphaFoldDB" id="A0A813F1J4"/>
<sequence>AQILRTRMLLTSPKDYSILIKAFGKRSWWKQAMGAFEEMRDAGHELGAFAYSAIITAMGRDGRWPDALHLLQESRDSGVVPDATLYTSAIKACEGQVDRAIALLHDMREQDLEMDVIAYGVAIGACASGQDWKQAVALLQEAKTGRMSASVISYSSALSALRESGNWATALWLMEEMQQEGLQPNGFTISALLGVLTSSGQWERALLAWQKFRLMLMALPWLTALPGRHELALRTSLVLATLCVGLYLTAFKVKDGPYYSTACILAFVAVLVACFKLGKENVQAAKLAAREEVMSAMAATKLDLKAAMAAAVEEATNAASEEVNLAKVAFEVALAVLKRDVKATRVAAKTDVMEAKIASKLDVEEARIAAKKDVEEAIVAASDEIAAAMAATKMDVEEAKDAAKIEIEEAKAEVMAAAKIREAKFAAREDNPERRLRRSVSLRGALPPGKKYHYFLSHKKEHSILGRQPESLAMAIHDSQMLAGFAGFFDVDDLKTITPEQLAADVRMSCAMVVVLHDETCVSSWCRFEWKEAESAGIPVLCIVDAHHVCRTTVLEQVKQCSSHLMVHQWVSYIDAYRHDASIQITDWLHEHAIQK</sequence>
<feature type="coiled-coil region" evidence="3">
    <location>
        <begin position="371"/>
        <end position="420"/>
    </location>
</feature>
<keyword evidence="6" id="KW-1185">Reference proteome</keyword>
<dbReference type="InterPro" id="IPR035897">
    <property type="entry name" value="Toll_tir_struct_dom_sf"/>
</dbReference>
<feature type="repeat" description="PPR" evidence="2">
    <location>
        <begin position="47"/>
        <end position="81"/>
    </location>
</feature>
<dbReference type="NCBIfam" id="TIGR00756">
    <property type="entry name" value="PPR"/>
    <property type="match status" value="2"/>
</dbReference>
<comment type="caution">
    <text evidence="5">The sequence shown here is derived from an EMBL/GenBank/DDBJ whole genome shotgun (WGS) entry which is preliminary data.</text>
</comment>